<feature type="transmembrane region" description="Helical" evidence="9">
    <location>
        <begin position="173"/>
        <end position="196"/>
    </location>
</feature>
<sequence>MEKKKRLKKSRYITGFDGIRSLAVVGVILYHLLPTSMKGGYLGVPIFFVVSGYLITDLLRQEWEQNGKINIWQFYVRRMKRLYPGLAFLLITASAYITLFQRGLLNNLRGVVVSSLLYVNNWWQINNGLSYFDRFANESPFTHIWSLAVEAQNYLIWPVIFVLLMVFVRKRKWIFYTVLGTSVLSAILMMILYTPGGDPTRVYYGTDTRLFSIWMGSALAFVWPSTRLKKNIPKQAKRILNLAGLISLLALILFFFFLDDHYSFVYYGGMFLVSIFCVILVAVTAHPGASLDRWLTNPVFTWIGKRSYGIYLYQFPVMIFYEAKVSDIADHVLIHTVIEISLILIISELSYRYIERPLARFDYSRTLQVVKGWFKTPIISKQKPWLIPATLVVIVALVGFVTAPKDSVTADQKQLQAKIAESKKLAEESQKDSEKNDGTVDQAILDKYELTVEQGKKAQKLQLTAFGDSVMLDAATDLKEVYPQVVVDGDVGRQLYASEPYIEELKKQNLLKDTVLIGLGTNGAFTEAQFDTIMSALGDRKVYWVNVRVPTKRWQNDVNAMLADMAKKYDNLTLIDWYDYSNGHSDWFYDDQVHPNPEGMKHYIHLVSETMLGKSKTDTKTTKDTTNGNSNTDVSTSGNNINEQ</sequence>
<feature type="transmembrane region" description="Helical" evidence="9">
    <location>
        <begin position="144"/>
        <end position="166"/>
    </location>
</feature>
<evidence type="ECO:0000256" key="7">
    <source>
        <dbReference type="ARBA" id="ARBA00023315"/>
    </source>
</evidence>
<dbReference type="Proteomes" id="UP000252797">
    <property type="component" value="Unassembled WGS sequence"/>
</dbReference>
<dbReference type="Gene3D" id="3.40.50.1110">
    <property type="entry name" value="SGNH hydrolase"/>
    <property type="match status" value="1"/>
</dbReference>
<feature type="compositionally biased region" description="Low complexity" evidence="8">
    <location>
        <begin position="624"/>
        <end position="633"/>
    </location>
</feature>
<dbReference type="EMBL" id="LEPB01000001">
    <property type="protein sequence ID" value="RCA12276.1"/>
    <property type="molecule type" value="Genomic_DNA"/>
</dbReference>
<comment type="subcellular location">
    <subcellularLocation>
        <location evidence="1">Cell membrane</location>
        <topology evidence="1">Multi-pass membrane protein</topology>
    </subcellularLocation>
</comment>
<evidence type="ECO:0000256" key="6">
    <source>
        <dbReference type="ARBA" id="ARBA00023136"/>
    </source>
</evidence>
<dbReference type="AlphaFoldDB" id="A0A367CIG1"/>
<evidence type="ECO:0000313" key="11">
    <source>
        <dbReference type="EMBL" id="RCA12276.1"/>
    </source>
</evidence>
<feature type="transmembrane region" description="Helical" evidence="9">
    <location>
        <begin position="81"/>
        <end position="99"/>
    </location>
</feature>
<evidence type="ECO:0000256" key="3">
    <source>
        <dbReference type="ARBA" id="ARBA00022679"/>
    </source>
</evidence>
<feature type="transmembrane region" description="Helical" evidence="9">
    <location>
        <begin position="264"/>
        <end position="285"/>
    </location>
</feature>
<feature type="transmembrane region" description="Helical" evidence="9">
    <location>
        <begin position="238"/>
        <end position="258"/>
    </location>
</feature>
<organism evidence="11 12">
    <name type="scientific">Enterococcus durans</name>
    <dbReference type="NCBI Taxonomy" id="53345"/>
    <lineage>
        <taxon>Bacteria</taxon>
        <taxon>Bacillati</taxon>
        <taxon>Bacillota</taxon>
        <taxon>Bacilli</taxon>
        <taxon>Lactobacillales</taxon>
        <taxon>Enterococcaceae</taxon>
        <taxon>Enterococcus</taxon>
    </lineage>
</organism>
<evidence type="ECO:0000256" key="8">
    <source>
        <dbReference type="SAM" id="MobiDB-lite"/>
    </source>
</evidence>
<evidence type="ECO:0000256" key="2">
    <source>
        <dbReference type="ARBA" id="ARBA00022475"/>
    </source>
</evidence>
<keyword evidence="6 9" id="KW-0472">Membrane</keyword>
<feature type="transmembrane region" description="Helical" evidence="9">
    <location>
        <begin position="385"/>
        <end position="403"/>
    </location>
</feature>
<dbReference type="PANTHER" id="PTHR23028:SF53">
    <property type="entry name" value="ACYL_TRANSF_3 DOMAIN-CONTAINING PROTEIN"/>
    <property type="match status" value="1"/>
</dbReference>
<dbReference type="GO" id="GO:0009103">
    <property type="term" value="P:lipopolysaccharide biosynthetic process"/>
    <property type="evidence" value="ECO:0007669"/>
    <property type="project" value="TreeGrafter"/>
</dbReference>
<keyword evidence="5 9" id="KW-1133">Transmembrane helix</keyword>
<evidence type="ECO:0000256" key="1">
    <source>
        <dbReference type="ARBA" id="ARBA00004651"/>
    </source>
</evidence>
<dbReference type="RefSeq" id="WP_113845256.1">
    <property type="nucleotide sequence ID" value="NZ_LEPB01000001.1"/>
</dbReference>
<dbReference type="PANTHER" id="PTHR23028">
    <property type="entry name" value="ACETYLTRANSFERASE"/>
    <property type="match status" value="1"/>
</dbReference>
<feature type="transmembrane region" description="Helical" evidence="9">
    <location>
        <begin position="208"/>
        <end position="226"/>
    </location>
</feature>
<dbReference type="GO" id="GO:0005886">
    <property type="term" value="C:plasma membrane"/>
    <property type="evidence" value="ECO:0007669"/>
    <property type="project" value="UniProtKB-SubCell"/>
</dbReference>
<dbReference type="GO" id="GO:0016747">
    <property type="term" value="F:acyltransferase activity, transferring groups other than amino-acyl groups"/>
    <property type="evidence" value="ECO:0007669"/>
    <property type="project" value="InterPro"/>
</dbReference>
<proteinExistence type="predicted"/>
<evidence type="ECO:0000256" key="5">
    <source>
        <dbReference type="ARBA" id="ARBA00022989"/>
    </source>
</evidence>
<feature type="compositionally biased region" description="Polar residues" evidence="8">
    <location>
        <begin position="634"/>
        <end position="644"/>
    </location>
</feature>
<dbReference type="InterPro" id="IPR036514">
    <property type="entry name" value="SGNH_hydro_sf"/>
</dbReference>
<keyword evidence="4 9" id="KW-0812">Transmembrane</keyword>
<reference evidence="11 12" key="1">
    <citation type="submission" date="2015-06" db="EMBL/GenBank/DDBJ databases">
        <title>The Genome Sequence of Enterococcus durans 4EA1.</title>
        <authorList>
            <consortium name="The Broad Institute Genomics Platform"/>
            <consortium name="The Broad Institute Genome Sequencing Center for Infectious Disease"/>
            <person name="Earl A.M."/>
            <person name="Van Tyne D."/>
            <person name="Lebreton F."/>
            <person name="Saavedra J.T."/>
            <person name="Gilmore M.S."/>
            <person name="Manson Mcguire A."/>
            <person name="Clock S."/>
            <person name="Crupain M."/>
            <person name="Rangan U."/>
            <person name="Young S."/>
            <person name="Abouelleil A."/>
            <person name="Cao P."/>
            <person name="Chapman S.B."/>
            <person name="Griggs A."/>
            <person name="Priest M."/>
            <person name="Shea T."/>
            <person name="Wortman J."/>
            <person name="Nusbaum C."/>
            <person name="Birren B."/>
        </authorList>
    </citation>
    <scope>NUCLEOTIDE SEQUENCE [LARGE SCALE GENOMIC DNA]</scope>
    <source>
        <strain evidence="11 12">4EA1</strain>
    </source>
</reference>
<protein>
    <submittedName>
        <fullName evidence="11">Acyltransferase</fullName>
    </submittedName>
</protein>
<keyword evidence="2" id="KW-1003">Cell membrane</keyword>
<dbReference type="InterPro" id="IPR002656">
    <property type="entry name" value="Acyl_transf_3_dom"/>
</dbReference>
<evidence type="ECO:0000256" key="4">
    <source>
        <dbReference type="ARBA" id="ARBA00022692"/>
    </source>
</evidence>
<dbReference type="Pfam" id="PF01757">
    <property type="entry name" value="Acyl_transf_3"/>
    <property type="match status" value="1"/>
</dbReference>
<dbReference type="STRING" id="53345.LIU_03695"/>
<feature type="transmembrane region" description="Helical" evidence="9">
    <location>
        <begin position="39"/>
        <end position="60"/>
    </location>
</feature>
<accession>A0A367CIG1</accession>
<feature type="region of interest" description="Disordered" evidence="8">
    <location>
        <begin position="614"/>
        <end position="644"/>
    </location>
</feature>
<keyword evidence="3 11" id="KW-0808">Transferase</keyword>
<comment type="caution">
    <text evidence="11">The sequence shown here is derived from an EMBL/GenBank/DDBJ whole genome shotgun (WGS) entry which is preliminary data.</text>
</comment>
<evidence type="ECO:0000313" key="12">
    <source>
        <dbReference type="Proteomes" id="UP000252797"/>
    </source>
</evidence>
<keyword evidence="7 11" id="KW-0012">Acyltransferase</keyword>
<evidence type="ECO:0000256" key="9">
    <source>
        <dbReference type="SAM" id="Phobius"/>
    </source>
</evidence>
<feature type="transmembrane region" description="Helical" evidence="9">
    <location>
        <begin position="12"/>
        <end position="33"/>
    </location>
</feature>
<dbReference type="InterPro" id="IPR050879">
    <property type="entry name" value="Acyltransferase_3"/>
</dbReference>
<name>A0A367CIG1_9ENTE</name>
<gene>
    <name evidence="11" type="ORF">EA71_00483</name>
</gene>
<feature type="domain" description="Acyltransferase 3" evidence="10">
    <location>
        <begin position="14"/>
        <end position="338"/>
    </location>
</feature>
<evidence type="ECO:0000259" key="10">
    <source>
        <dbReference type="Pfam" id="PF01757"/>
    </source>
</evidence>
<dbReference type="SUPFAM" id="SSF52266">
    <property type="entry name" value="SGNH hydrolase"/>
    <property type="match status" value="1"/>
</dbReference>
<dbReference type="CDD" id="cd01840">
    <property type="entry name" value="SGNH_hydrolase_yrhL_like"/>
    <property type="match status" value="1"/>
</dbReference>